<protein>
    <submittedName>
        <fullName evidence="3">Type II CAAX endopeptidase family protein</fullName>
    </submittedName>
</protein>
<feature type="domain" description="CAAX prenyl protease 2/Lysostaphin resistance protein A-like" evidence="2">
    <location>
        <begin position="146"/>
        <end position="250"/>
    </location>
</feature>
<keyword evidence="4" id="KW-1185">Reference proteome</keyword>
<reference evidence="3 4" key="1">
    <citation type="submission" date="2024-03" db="EMBL/GenBank/DDBJ databases">
        <title>Whole genome sequencing of Streptomyces racemochromogenes, to identify antimicrobial biosynthetic gene clusters.</title>
        <authorList>
            <person name="Suryawanshi P."/>
            <person name="Krishnaraj P.U."/>
            <person name="Arun Y.P."/>
            <person name="Suryawanshi M.P."/>
            <person name="Rakshit O."/>
        </authorList>
    </citation>
    <scope>NUCLEOTIDE SEQUENCE [LARGE SCALE GENOMIC DNA]</scope>
    <source>
        <strain evidence="3 4">AUDT626</strain>
    </source>
</reference>
<keyword evidence="1" id="KW-0472">Membrane</keyword>
<name>A0ABW7P7M4_9ACTN</name>
<dbReference type="InterPro" id="IPR042150">
    <property type="entry name" value="MmRce1-like"/>
</dbReference>
<feature type="transmembrane region" description="Helical" evidence="1">
    <location>
        <begin position="265"/>
        <end position="288"/>
    </location>
</feature>
<keyword evidence="1" id="KW-1133">Transmembrane helix</keyword>
<gene>
    <name evidence="3" type="ORF">WDV06_04420</name>
</gene>
<feature type="transmembrane region" description="Helical" evidence="1">
    <location>
        <begin position="61"/>
        <end position="81"/>
    </location>
</feature>
<dbReference type="Proteomes" id="UP001610631">
    <property type="component" value="Unassembled WGS sequence"/>
</dbReference>
<feature type="transmembrane region" description="Helical" evidence="1">
    <location>
        <begin position="101"/>
        <end position="123"/>
    </location>
</feature>
<accession>A0ABW7P7M4</accession>
<dbReference type="PANTHER" id="PTHR35797">
    <property type="entry name" value="PROTEASE-RELATED"/>
    <property type="match status" value="1"/>
</dbReference>
<dbReference type="PANTHER" id="PTHR35797:SF1">
    <property type="entry name" value="PROTEASE"/>
    <property type="match status" value="1"/>
</dbReference>
<organism evidence="3 4">
    <name type="scientific">Streptomyces racemochromogenes</name>
    <dbReference type="NCBI Taxonomy" id="67353"/>
    <lineage>
        <taxon>Bacteria</taxon>
        <taxon>Bacillati</taxon>
        <taxon>Actinomycetota</taxon>
        <taxon>Actinomycetes</taxon>
        <taxon>Kitasatosporales</taxon>
        <taxon>Streptomycetaceae</taxon>
        <taxon>Streptomyces</taxon>
    </lineage>
</organism>
<keyword evidence="1" id="KW-0812">Transmembrane</keyword>
<evidence type="ECO:0000313" key="3">
    <source>
        <dbReference type="EMBL" id="MFH7594336.1"/>
    </source>
</evidence>
<dbReference type="InterPro" id="IPR003675">
    <property type="entry name" value="Rce1/LyrA-like_dom"/>
</dbReference>
<feature type="transmembrane region" description="Helical" evidence="1">
    <location>
        <begin position="31"/>
        <end position="49"/>
    </location>
</feature>
<evidence type="ECO:0000313" key="4">
    <source>
        <dbReference type="Proteomes" id="UP001610631"/>
    </source>
</evidence>
<feature type="transmembrane region" description="Helical" evidence="1">
    <location>
        <begin position="210"/>
        <end position="230"/>
    </location>
</feature>
<dbReference type="RefSeq" id="WP_395508273.1">
    <property type="nucleotide sequence ID" value="NZ_JBBDHD010000007.1"/>
</dbReference>
<evidence type="ECO:0000256" key="1">
    <source>
        <dbReference type="SAM" id="Phobius"/>
    </source>
</evidence>
<dbReference type="Pfam" id="PF02517">
    <property type="entry name" value="Rce1-like"/>
    <property type="match status" value="1"/>
</dbReference>
<proteinExistence type="predicted"/>
<dbReference type="EMBL" id="JBBDHD010000007">
    <property type="protein sequence ID" value="MFH7594336.1"/>
    <property type="molecule type" value="Genomic_DNA"/>
</dbReference>
<feature type="transmembrane region" description="Helical" evidence="1">
    <location>
        <begin position="183"/>
        <end position="204"/>
    </location>
</feature>
<comment type="caution">
    <text evidence="3">The sequence shown here is derived from an EMBL/GenBank/DDBJ whole genome shotgun (WGS) entry which is preliminary data.</text>
</comment>
<feature type="transmembrane region" description="Helical" evidence="1">
    <location>
        <begin position="143"/>
        <end position="162"/>
    </location>
</feature>
<feature type="transmembrane region" description="Helical" evidence="1">
    <location>
        <begin position="237"/>
        <end position="259"/>
    </location>
</feature>
<sequence>MTQEAGLEGAGAAGVGYTEEDAAEAVGSKGVVVFLVLSFGLTWLWLLFARRGLGLAAVNPLLQLPYALGPGIVAVVVRRWVTKEGFADAGLRLRLREAWPYWIIAWLGPLGIAAASVALAAALGLWKPDLAPLGEVLSGLPGWAAVAALMLVVPVLTPLYCGEEFGWTSYLRPRLCGGRTVPSLLATGLIWAVWHFPLAFIGYVEFRDRAVGLAAWTVSFLVQEVLLWWLYRRSGSVWVASLAHSGNNMVLFLLVGQLLDGPGAGLGPLATTVLPTLAMAPLAVLCLLEGWRRRHGR</sequence>
<evidence type="ECO:0000259" key="2">
    <source>
        <dbReference type="Pfam" id="PF02517"/>
    </source>
</evidence>